<comment type="caution">
    <text evidence="2">The sequence shown here is derived from an EMBL/GenBank/DDBJ whole genome shotgun (WGS) entry which is preliminary data.</text>
</comment>
<gene>
    <name evidence="2" type="ORF">J1N35_034797</name>
</gene>
<reference evidence="2 3" key="1">
    <citation type="journal article" date="2021" name="Plant Biotechnol. J.">
        <title>Multi-omics assisted identification of the key and species-specific regulatory components of drought-tolerant mechanisms in Gossypium stocksii.</title>
        <authorList>
            <person name="Yu D."/>
            <person name="Ke L."/>
            <person name="Zhang D."/>
            <person name="Wu Y."/>
            <person name="Sun Y."/>
            <person name="Mei J."/>
            <person name="Sun J."/>
            <person name="Sun Y."/>
        </authorList>
    </citation>
    <scope>NUCLEOTIDE SEQUENCE [LARGE SCALE GENOMIC DNA]</scope>
    <source>
        <strain evidence="3">cv. E1</strain>
        <tissue evidence="2">Leaf</tissue>
    </source>
</reference>
<feature type="compositionally biased region" description="Basic and acidic residues" evidence="1">
    <location>
        <begin position="41"/>
        <end position="63"/>
    </location>
</feature>
<sequence length="71" mass="7956">MMGQKINVRNIIFQEVNRCALKNTGVVVEPEEDDNEGEECTGEKQTTEQEGEVEKTGSIHVDSEKEDDDVT</sequence>
<dbReference type="EMBL" id="JAIQCV010000010">
    <property type="protein sequence ID" value="KAH1056732.1"/>
    <property type="molecule type" value="Genomic_DNA"/>
</dbReference>
<keyword evidence="3" id="KW-1185">Reference proteome</keyword>
<dbReference type="Proteomes" id="UP000828251">
    <property type="component" value="Unassembled WGS sequence"/>
</dbReference>
<evidence type="ECO:0000256" key="1">
    <source>
        <dbReference type="SAM" id="MobiDB-lite"/>
    </source>
</evidence>
<evidence type="ECO:0000313" key="2">
    <source>
        <dbReference type="EMBL" id="KAH1056732.1"/>
    </source>
</evidence>
<name>A0A9D3USR3_9ROSI</name>
<proteinExistence type="predicted"/>
<dbReference type="AlphaFoldDB" id="A0A9D3USR3"/>
<accession>A0A9D3USR3</accession>
<organism evidence="2 3">
    <name type="scientific">Gossypium stocksii</name>
    <dbReference type="NCBI Taxonomy" id="47602"/>
    <lineage>
        <taxon>Eukaryota</taxon>
        <taxon>Viridiplantae</taxon>
        <taxon>Streptophyta</taxon>
        <taxon>Embryophyta</taxon>
        <taxon>Tracheophyta</taxon>
        <taxon>Spermatophyta</taxon>
        <taxon>Magnoliopsida</taxon>
        <taxon>eudicotyledons</taxon>
        <taxon>Gunneridae</taxon>
        <taxon>Pentapetalae</taxon>
        <taxon>rosids</taxon>
        <taxon>malvids</taxon>
        <taxon>Malvales</taxon>
        <taxon>Malvaceae</taxon>
        <taxon>Malvoideae</taxon>
        <taxon>Gossypium</taxon>
    </lineage>
</organism>
<feature type="region of interest" description="Disordered" evidence="1">
    <location>
        <begin position="28"/>
        <end position="71"/>
    </location>
</feature>
<protein>
    <submittedName>
        <fullName evidence="2">Uncharacterized protein</fullName>
    </submittedName>
</protein>
<feature type="compositionally biased region" description="Acidic residues" evidence="1">
    <location>
        <begin position="29"/>
        <end position="40"/>
    </location>
</feature>
<evidence type="ECO:0000313" key="3">
    <source>
        <dbReference type="Proteomes" id="UP000828251"/>
    </source>
</evidence>